<feature type="transmembrane region" description="Helical" evidence="16">
    <location>
        <begin position="215"/>
        <end position="235"/>
    </location>
</feature>
<evidence type="ECO:0000313" key="20">
    <source>
        <dbReference type="Proteomes" id="UP000694844"/>
    </source>
</evidence>
<keyword evidence="9 16" id="KW-0249">Electron transport</keyword>
<evidence type="ECO:0000313" key="21">
    <source>
        <dbReference type="RefSeq" id="YP_254655.1"/>
    </source>
</evidence>
<feature type="transmembrane region" description="Helical" evidence="16">
    <location>
        <begin position="146"/>
        <end position="164"/>
    </location>
</feature>
<feature type="transmembrane region" description="Helical" evidence="16">
    <location>
        <begin position="184"/>
        <end position="203"/>
    </location>
</feature>
<evidence type="ECO:0000256" key="12">
    <source>
        <dbReference type="ARBA" id="ARBA00023075"/>
    </source>
</evidence>
<comment type="subcellular location">
    <subcellularLocation>
        <location evidence="1 16">Mitochondrion membrane</location>
        <topology evidence="1 16">Multi-pass membrane protein</topology>
    </subcellularLocation>
</comment>
<feature type="transmembrane region" description="Helical" evidence="16">
    <location>
        <begin position="366"/>
        <end position="387"/>
    </location>
</feature>
<evidence type="ECO:0000256" key="13">
    <source>
        <dbReference type="ARBA" id="ARBA00023128"/>
    </source>
</evidence>
<feature type="domain" description="NADH:quinone oxidoreductase/Mrp antiporter transmembrane" evidence="17">
    <location>
        <begin position="110"/>
        <end position="387"/>
    </location>
</feature>
<dbReference type="Pfam" id="PF00361">
    <property type="entry name" value="Proton_antipo_M"/>
    <property type="match status" value="1"/>
</dbReference>
<organism evidence="19">
    <name type="scientific">Crassostrea virginica</name>
    <name type="common">Eastern oyster</name>
    <dbReference type="NCBI Taxonomy" id="6565"/>
    <lineage>
        <taxon>Eukaryota</taxon>
        <taxon>Metazoa</taxon>
        <taxon>Spiralia</taxon>
        <taxon>Lophotrochozoa</taxon>
        <taxon>Mollusca</taxon>
        <taxon>Bivalvia</taxon>
        <taxon>Autobranchia</taxon>
        <taxon>Pteriomorphia</taxon>
        <taxon>Ostreida</taxon>
        <taxon>Ostreoidea</taxon>
        <taxon>Ostreidae</taxon>
        <taxon>Crassostrea</taxon>
    </lineage>
</organism>
<dbReference type="GO" id="GO:0015990">
    <property type="term" value="P:electron transport coupled proton transport"/>
    <property type="evidence" value="ECO:0007669"/>
    <property type="project" value="TreeGrafter"/>
</dbReference>
<dbReference type="OrthoDB" id="2394882at2759"/>
<keyword evidence="11 16" id="KW-0520">NAD</keyword>
<geneLocation type="mitochondrion" evidence="19 21"/>
<dbReference type="EMBL" id="AY905542">
    <property type="protein sequence ID" value="AAW69400.1"/>
    <property type="molecule type" value="Genomic_DNA"/>
</dbReference>
<feature type="transmembrane region" description="Helical" evidence="16">
    <location>
        <begin position="247"/>
        <end position="269"/>
    </location>
</feature>
<evidence type="ECO:0000256" key="3">
    <source>
        <dbReference type="ARBA" id="ARBA00012944"/>
    </source>
</evidence>
<dbReference type="GO" id="GO:0003954">
    <property type="term" value="F:NADH dehydrogenase activity"/>
    <property type="evidence" value="ECO:0007669"/>
    <property type="project" value="TreeGrafter"/>
</dbReference>
<evidence type="ECO:0000256" key="2">
    <source>
        <dbReference type="ARBA" id="ARBA00009025"/>
    </source>
</evidence>
<feature type="domain" description="NADH:ubiquinone oxidoreductase chain 4 N-terminal" evidence="18">
    <location>
        <begin position="2"/>
        <end position="104"/>
    </location>
</feature>
<evidence type="ECO:0000256" key="1">
    <source>
        <dbReference type="ARBA" id="ARBA00004225"/>
    </source>
</evidence>
<evidence type="ECO:0000256" key="10">
    <source>
        <dbReference type="ARBA" id="ARBA00022989"/>
    </source>
</evidence>
<protein>
    <recommendedName>
        <fullName evidence="4 16">NADH-ubiquinone oxidoreductase chain 4</fullName>
        <ecNumber evidence="3 16">7.1.1.2</ecNumber>
    </recommendedName>
</protein>
<reference evidence="21" key="4">
    <citation type="submission" date="2025-04" db="UniProtKB">
        <authorList>
            <consortium name="RefSeq"/>
        </authorList>
    </citation>
    <scope>IDENTIFICATION</scope>
</reference>
<evidence type="ECO:0000256" key="4">
    <source>
        <dbReference type="ARBA" id="ARBA00021006"/>
    </source>
</evidence>
<feature type="transmembrane region" description="Helical" evidence="16">
    <location>
        <begin position="23"/>
        <end position="42"/>
    </location>
</feature>
<evidence type="ECO:0000256" key="11">
    <source>
        <dbReference type="ARBA" id="ARBA00023027"/>
    </source>
</evidence>
<keyword evidence="20" id="KW-1185">Reference proteome</keyword>
<keyword evidence="7 16" id="KW-0812">Transmembrane</keyword>
<evidence type="ECO:0000256" key="6">
    <source>
        <dbReference type="ARBA" id="ARBA00022660"/>
    </source>
</evidence>
<dbReference type="PRINTS" id="PR01437">
    <property type="entry name" value="NUOXDRDTASE4"/>
</dbReference>
<keyword evidence="8" id="KW-1278">Translocase</keyword>
<feature type="transmembrane region" description="Helical" evidence="16">
    <location>
        <begin position="343"/>
        <end position="360"/>
    </location>
</feature>
<dbReference type="AlphaFoldDB" id="Q4KRX5"/>
<feature type="transmembrane region" description="Helical" evidence="16">
    <location>
        <begin position="92"/>
        <end position="110"/>
    </location>
</feature>
<reference evidence="21" key="2">
    <citation type="submission" date="2005-07" db="EMBL/GenBank/DDBJ databases">
        <authorList>
            <consortium name="NCBI Genome Project"/>
        </authorList>
    </citation>
    <scope>NUCLEOTIDE SEQUENCE</scope>
</reference>
<evidence type="ECO:0000256" key="14">
    <source>
        <dbReference type="ARBA" id="ARBA00023136"/>
    </source>
</evidence>
<dbReference type="RefSeq" id="YP_254655.1">
    <property type="nucleotide sequence ID" value="NC_007175.2"/>
</dbReference>
<evidence type="ECO:0000259" key="17">
    <source>
        <dbReference type="Pfam" id="PF00361"/>
    </source>
</evidence>
<dbReference type="Proteomes" id="UP000694844">
    <property type="component" value="Mitochondrion MT"/>
</dbReference>
<reference evidence="19 20" key="1">
    <citation type="journal article" date="2005" name="Mar. Biotechnol.">
        <title>Complete mitochondrial DNA sequence of the eastern oyster Crassostrea virginica.</title>
        <authorList>
            <person name="Milbury C.A."/>
            <person name="Gaffney P.M."/>
        </authorList>
    </citation>
    <scope>NUCLEOTIDE SEQUENCE</scope>
</reference>
<dbReference type="InterPro" id="IPR001750">
    <property type="entry name" value="ND/Mrp_TM"/>
</dbReference>
<evidence type="ECO:0000256" key="9">
    <source>
        <dbReference type="ARBA" id="ARBA00022982"/>
    </source>
</evidence>
<comment type="function">
    <text evidence="16">Core subunit of the mitochondrial membrane respiratory chain NADH dehydrogenase (Complex I) which catalyzes electron transfer from NADH through the respiratory chain, using ubiquinone as an electron acceptor. Essential for the catalytic activity and assembly of complex I.</text>
</comment>
<dbReference type="PANTHER" id="PTHR43507:SF20">
    <property type="entry name" value="NADH-UBIQUINONE OXIDOREDUCTASE CHAIN 4"/>
    <property type="match status" value="1"/>
</dbReference>
<comment type="similarity">
    <text evidence="2 16">Belongs to the complex I subunit 4 family.</text>
</comment>
<evidence type="ECO:0000256" key="8">
    <source>
        <dbReference type="ARBA" id="ARBA00022967"/>
    </source>
</evidence>
<comment type="catalytic activity">
    <reaction evidence="15 16">
        <text>a ubiquinone + NADH + 5 H(+)(in) = a ubiquinol + NAD(+) + 4 H(+)(out)</text>
        <dbReference type="Rhea" id="RHEA:29091"/>
        <dbReference type="Rhea" id="RHEA-COMP:9565"/>
        <dbReference type="Rhea" id="RHEA-COMP:9566"/>
        <dbReference type="ChEBI" id="CHEBI:15378"/>
        <dbReference type="ChEBI" id="CHEBI:16389"/>
        <dbReference type="ChEBI" id="CHEBI:17976"/>
        <dbReference type="ChEBI" id="CHEBI:57540"/>
        <dbReference type="ChEBI" id="CHEBI:57945"/>
        <dbReference type="EC" id="7.1.1.2"/>
    </reaction>
</comment>
<dbReference type="Pfam" id="PF01059">
    <property type="entry name" value="Oxidored_q5_N"/>
    <property type="match status" value="1"/>
</dbReference>
<sequence>MSLLIVMVFSSFFSIFLDKKDQIIAMTNAFGLWAALSLMMWGGSGISWESHSAFFCVDIYSASMVTLTLWVCGISILASSMMLSLRGVFSSYWVLVTILSFLLVQCFMVNSMAMFYVLFESTLVPMVIIIAIWGQQPERIPAIQYISGYTVGASFPLLLVIVHMEVDFGSSFFWFLNMKSLGTRWFWVACFFGFLVKLPAFPFHTWLPKAHVQAPVGGSVILAGILLKLGGYGIMRMMMVLSYCLEWFGILVITLSVFGSVFGAIMCARQSDVKKLIAYSSVSHMAFPVVGLFSCTETGLVGAFIMLVSHGFISSGLFVLCAINSELVHSRKLKIMSGATRSIPMLNWLWLGMIMANLGVPPCPVIISEILSLAAVVAVYPWFFVAFDEYFMVSGVYSFSMYCQLIHSSPPKMPEVLFDDVKLKDLQALYFLMYPLAEVLVKWDLWATV</sequence>
<keyword evidence="6 16" id="KW-0679">Respiratory chain</keyword>
<dbReference type="InterPro" id="IPR003918">
    <property type="entry name" value="NADH_UbQ_OxRdtase"/>
</dbReference>
<accession>Q4KRX5</accession>
<reference evidence="19" key="3">
    <citation type="submission" date="2008-03" db="EMBL/GenBank/DDBJ databases">
        <authorList>
            <person name="Milbury C.A."/>
            <person name="Gaffney P.M."/>
        </authorList>
    </citation>
    <scope>NUCLEOTIDE SEQUENCE</scope>
</reference>
<evidence type="ECO:0000256" key="7">
    <source>
        <dbReference type="ARBA" id="ARBA00022692"/>
    </source>
</evidence>
<keyword evidence="13 16" id="KW-0496">Mitochondrion</keyword>
<name>Q4KRX5_CRAVI</name>
<evidence type="ECO:0000256" key="5">
    <source>
        <dbReference type="ARBA" id="ARBA00022448"/>
    </source>
</evidence>
<evidence type="ECO:0000313" key="19">
    <source>
        <dbReference type="EMBL" id="AAW69400.1"/>
    </source>
</evidence>
<feature type="transmembrane region" description="Helical" evidence="16">
    <location>
        <begin position="116"/>
        <end position="134"/>
    </location>
</feature>
<dbReference type="EC" id="7.1.1.2" evidence="3 16"/>
<dbReference type="GO" id="GO:0048039">
    <property type="term" value="F:ubiquinone binding"/>
    <property type="evidence" value="ECO:0007669"/>
    <property type="project" value="TreeGrafter"/>
</dbReference>
<dbReference type="GO" id="GO:0008137">
    <property type="term" value="F:NADH dehydrogenase (ubiquinone) activity"/>
    <property type="evidence" value="ECO:0007669"/>
    <property type="project" value="UniProtKB-UniRule"/>
</dbReference>
<feature type="transmembrane region" description="Helical" evidence="16">
    <location>
        <begin position="300"/>
        <end position="323"/>
    </location>
</feature>
<feature type="transmembrane region" description="Helical" evidence="16">
    <location>
        <begin position="62"/>
        <end position="85"/>
    </location>
</feature>
<keyword evidence="12 16" id="KW-0830">Ubiquinone</keyword>
<gene>
    <name evidence="19 21" type="primary">ND4</name>
</gene>
<keyword evidence="14 16" id="KW-0472">Membrane</keyword>
<dbReference type="GO" id="GO:0042773">
    <property type="term" value="P:ATP synthesis coupled electron transport"/>
    <property type="evidence" value="ECO:0007669"/>
    <property type="project" value="InterPro"/>
</dbReference>
<evidence type="ECO:0000259" key="18">
    <source>
        <dbReference type="Pfam" id="PF01059"/>
    </source>
</evidence>
<keyword evidence="10 16" id="KW-1133">Transmembrane helix</keyword>
<dbReference type="InterPro" id="IPR000260">
    <property type="entry name" value="NADH4_N"/>
</dbReference>
<evidence type="ECO:0000256" key="16">
    <source>
        <dbReference type="RuleBase" id="RU003297"/>
    </source>
</evidence>
<evidence type="ECO:0000256" key="15">
    <source>
        <dbReference type="ARBA" id="ARBA00049551"/>
    </source>
</evidence>
<proteinExistence type="inferred from homology"/>
<dbReference type="GO" id="GO:0031966">
    <property type="term" value="C:mitochondrial membrane"/>
    <property type="evidence" value="ECO:0007669"/>
    <property type="project" value="UniProtKB-SubCell"/>
</dbReference>
<keyword evidence="5 16" id="KW-0813">Transport</keyword>
<dbReference type="PANTHER" id="PTHR43507">
    <property type="entry name" value="NADH-UBIQUINONE OXIDOREDUCTASE CHAIN 4"/>
    <property type="match status" value="1"/>
</dbReference>